<keyword evidence="5" id="KW-0479">Metal-binding</keyword>
<keyword evidence="6" id="KW-0378">Hydrolase</keyword>
<evidence type="ECO:0000256" key="6">
    <source>
        <dbReference type="ARBA" id="ARBA00022801"/>
    </source>
</evidence>
<evidence type="ECO:0000256" key="8">
    <source>
        <dbReference type="SAM" id="SignalP"/>
    </source>
</evidence>
<evidence type="ECO:0000256" key="1">
    <source>
        <dbReference type="ARBA" id="ARBA00001968"/>
    </source>
</evidence>
<keyword evidence="11" id="KW-1185">Reference proteome</keyword>
<keyword evidence="4" id="KW-0540">Nuclease</keyword>
<protein>
    <recommendedName>
        <fullName evidence="9">DDE Tnp4 domain-containing protein</fullName>
    </recommendedName>
</protein>
<evidence type="ECO:0000259" key="9">
    <source>
        <dbReference type="Pfam" id="PF13359"/>
    </source>
</evidence>
<evidence type="ECO:0000256" key="7">
    <source>
        <dbReference type="ARBA" id="ARBA00023242"/>
    </source>
</evidence>
<feature type="chain" id="PRO_5045362925" description="DDE Tnp4 domain-containing protein" evidence="8">
    <location>
        <begin position="19"/>
        <end position="276"/>
    </location>
</feature>
<dbReference type="InterPro" id="IPR027806">
    <property type="entry name" value="HARBI1_dom"/>
</dbReference>
<feature type="signal peptide" evidence="8">
    <location>
        <begin position="1"/>
        <end position="18"/>
    </location>
</feature>
<comment type="cofactor">
    <cofactor evidence="1">
        <name>a divalent metal cation</name>
        <dbReference type="ChEBI" id="CHEBI:60240"/>
    </cofactor>
</comment>
<keyword evidence="7" id="KW-0539">Nucleus</keyword>
<gene>
    <name evidence="10" type="ORF">PR048_005957</name>
</gene>
<comment type="caution">
    <text evidence="10">The sequence shown here is derived from an EMBL/GenBank/DDBJ whole genome shotgun (WGS) entry which is preliminary data.</text>
</comment>
<evidence type="ECO:0000256" key="2">
    <source>
        <dbReference type="ARBA" id="ARBA00004123"/>
    </source>
</evidence>
<evidence type="ECO:0000313" key="11">
    <source>
        <dbReference type="Proteomes" id="UP001159363"/>
    </source>
</evidence>
<dbReference type="PANTHER" id="PTHR22930:SF85">
    <property type="entry name" value="GH03217P-RELATED"/>
    <property type="match status" value="1"/>
</dbReference>
<organism evidence="10 11">
    <name type="scientific">Dryococelus australis</name>
    <dbReference type="NCBI Taxonomy" id="614101"/>
    <lineage>
        <taxon>Eukaryota</taxon>
        <taxon>Metazoa</taxon>
        <taxon>Ecdysozoa</taxon>
        <taxon>Arthropoda</taxon>
        <taxon>Hexapoda</taxon>
        <taxon>Insecta</taxon>
        <taxon>Pterygota</taxon>
        <taxon>Neoptera</taxon>
        <taxon>Polyneoptera</taxon>
        <taxon>Phasmatodea</taxon>
        <taxon>Verophasmatodea</taxon>
        <taxon>Anareolatae</taxon>
        <taxon>Phasmatidae</taxon>
        <taxon>Eurycanthinae</taxon>
        <taxon>Dryococelus</taxon>
    </lineage>
</organism>
<keyword evidence="8" id="KW-0732">Signal</keyword>
<dbReference type="Pfam" id="PF13359">
    <property type="entry name" value="DDE_Tnp_4"/>
    <property type="match status" value="1"/>
</dbReference>
<comment type="subcellular location">
    <subcellularLocation>
        <location evidence="2">Nucleus</location>
    </subcellularLocation>
</comment>
<evidence type="ECO:0000313" key="10">
    <source>
        <dbReference type="EMBL" id="KAJ8893366.1"/>
    </source>
</evidence>
<evidence type="ECO:0000256" key="4">
    <source>
        <dbReference type="ARBA" id="ARBA00022722"/>
    </source>
</evidence>
<dbReference type="Proteomes" id="UP001159363">
    <property type="component" value="Chromosome 2"/>
</dbReference>
<dbReference type="InterPro" id="IPR045249">
    <property type="entry name" value="HARBI1-like"/>
</dbReference>
<accession>A0ABQ9I9P2</accession>
<name>A0ABQ9I9P2_9NEOP</name>
<reference evidence="10 11" key="1">
    <citation type="submission" date="2023-02" db="EMBL/GenBank/DDBJ databases">
        <title>LHISI_Scaffold_Assembly.</title>
        <authorList>
            <person name="Stuart O.P."/>
            <person name="Cleave R."/>
            <person name="Magrath M.J.L."/>
            <person name="Mikheyev A.S."/>
        </authorList>
    </citation>
    <scope>NUCLEOTIDE SEQUENCE [LARGE SCALE GENOMIC DNA]</scope>
    <source>
        <strain evidence="10">Daus_M_001</strain>
        <tissue evidence="10">Leg muscle</tissue>
    </source>
</reference>
<comment type="similarity">
    <text evidence="3">Belongs to the HARBI1 family.</text>
</comment>
<evidence type="ECO:0000256" key="3">
    <source>
        <dbReference type="ARBA" id="ARBA00006958"/>
    </source>
</evidence>
<dbReference type="EMBL" id="JARBHB010000002">
    <property type="protein sequence ID" value="KAJ8893366.1"/>
    <property type="molecule type" value="Genomic_DNA"/>
</dbReference>
<evidence type="ECO:0000256" key="5">
    <source>
        <dbReference type="ARBA" id="ARBA00022723"/>
    </source>
</evidence>
<dbReference type="PANTHER" id="PTHR22930">
    <property type="match status" value="1"/>
</dbReference>
<proteinExistence type="inferred from homology"/>
<sequence>MTFLFWLACGTAFRIVSSVFGIPPSTVHEMTNRILSKIVASADHFIKIPPEAELGVIGAAFARAAQSAVFSVCVGAIGGVHIKTLCPGQLHDQHIDRKLKYSISMQAIVDHQGQFINIMAGFPGSYQDSRILRYSSVYRRSLYPPRGYFLVGDSGYPCMREPITIITPYKEPGLIPQKREFNTALSKARICVEQSFGMMKTRWSSIFIKDVEVRLRKGVQVLAACAIMHNICVLNNDLFAPELQQPVLPRQQPRDEADGIRHRDIMLALFRAERNV</sequence>
<feature type="domain" description="DDE Tnp4" evidence="9">
    <location>
        <begin position="95"/>
        <end position="230"/>
    </location>
</feature>